<proteinExistence type="predicted"/>
<organism evidence="3 4">
    <name type="scientific">Sulfitobacter sediminilitoris</name>
    <dbReference type="NCBI Taxonomy" id="2698830"/>
    <lineage>
        <taxon>Bacteria</taxon>
        <taxon>Pseudomonadati</taxon>
        <taxon>Pseudomonadota</taxon>
        <taxon>Alphaproteobacteria</taxon>
        <taxon>Rhodobacterales</taxon>
        <taxon>Roseobacteraceae</taxon>
        <taxon>Sulfitobacter</taxon>
    </lineage>
</organism>
<evidence type="ECO:0000313" key="3">
    <source>
        <dbReference type="EMBL" id="NEK24521.1"/>
    </source>
</evidence>
<evidence type="ECO:0000256" key="1">
    <source>
        <dbReference type="ARBA" id="ARBA00024322"/>
    </source>
</evidence>
<dbReference type="SUPFAM" id="SSF159133">
    <property type="entry name" value="EutN/CcmL-like"/>
    <property type="match status" value="1"/>
</dbReference>
<dbReference type="RefSeq" id="WP_164355448.1">
    <property type="nucleotide sequence ID" value="NZ_JAABNT010000017.1"/>
</dbReference>
<dbReference type="CDD" id="cd01614">
    <property type="entry name" value="EutN_CcmL"/>
    <property type="match status" value="1"/>
</dbReference>
<sequence>MQIGKVTGTVTATAKAERLTGQKLLIVDVVNADGKVLIASTVAPDTVGAGVGDTVLLTHGSAARMAQGLSSAPVDLAIIAVVDRIST</sequence>
<keyword evidence="4" id="KW-1185">Reference proteome</keyword>
<comment type="subcellular location">
    <subcellularLocation>
        <location evidence="1">Bacterial microcompartment</location>
    </subcellularLocation>
</comment>
<dbReference type="PROSITE" id="PS51932">
    <property type="entry name" value="BMV"/>
    <property type="match status" value="1"/>
</dbReference>
<evidence type="ECO:0000313" key="4">
    <source>
        <dbReference type="Proteomes" id="UP000468591"/>
    </source>
</evidence>
<dbReference type="PANTHER" id="PTHR36539:SF1">
    <property type="entry name" value="BACTERIAL MICROCOMPARTMENT SHELL VERTEX PROTEIN EUTN"/>
    <property type="match status" value="1"/>
</dbReference>
<dbReference type="Proteomes" id="UP000468591">
    <property type="component" value="Unassembled WGS sequence"/>
</dbReference>
<comment type="caution">
    <text evidence="3">The sequence shown here is derived from an EMBL/GenBank/DDBJ whole genome shotgun (WGS) entry which is preliminary data.</text>
</comment>
<dbReference type="Pfam" id="PF03319">
    <property type="entry name" value="EutN_CcmL"/>
    <property type="match status" value="1"/>
</dbReference>
<dbReference type="InterPro" id="IPR004992">
    <property type="entry name" value="EutN_CcmL"/>
</dbReference>
<dbReference type="GO" id="GO:0031469">
    <property type="term" value="C:bacterial microcompartment"/>
    <property type="evidence" value="ECO:0007669"/>
    <property type="project" value="UniProtKB-SubCell"/>
</dbReference>
<dbReference type="Gene3D" id="2.40.50.220">
    <property type="entry name" value="EutN/Ccml"/>
    <property type="match status" value="1"/>
</dbReference>
<evidence type="ECO:0000256" key="2">
    <source>
        <dbReference type="ARBA" id="ARBA00024446"/>
    </source>
</evidence>
<protein>
    <submittedName>
        <fullName evidence="3">Ethanolamine utilization protein EutN</fullName>
    </submittedName>
</protein>
<name>A0A6P0CEA8_9RHOB</name>
<dbReference type="EMBL" id="JAABNT010000017">
    <property type="protein sequence ID" value="NEK24521.1"/>
    <property type="molecule type" value="Genomic_DNA"/>
</dbReference>
<dbReference type="PANTHER" id="PTHR36539">
    <property type="entry name" value="ETHANOLAMINE UTILIZATION PROTEIN EUTN"/>
    <property type="match status" value="1"/>
</dbReference>
<dbReference type="InterPro" id="IPR036677">
    <property type="entry name" value="EutN_CcmL_sf"/>
</dbReference>
<dbReference type="AlphaFoldDB" id="A0A6P0CEA8"/>
<keyword evidence="2" id="KW-1283">Bacterial microcompartment</keyword>
<reference evidence="3 4" key="1">
    <citation type="submission" date="2020-01" db="EMBL/GenBank/DDBJ databases">
        <title>Sulfitobacter sediminilitoris sp. nov., isolated from a tidal flat.</title>
        <authorList>
            <person name="Park S."/>
            <person name="Yoon J.-H."/>
        </authorList>
    </citation>
    <scope>NUCLEOTIDE SEQUENCE [LARGE SCALE GENOMIC DNA]</scope>
    <source>
        <strain evidence="3 4">JBTF-M27</strain>
    </source>
</reference>
<gene>
    <name evidence="3" type="ORF">GV827_19250</name>
</gene>
<accession>A0A6P0CEA8</accession>